<protein>
    <recommendedName>
        <fullName evidence="2">carbonic anhydrase</fullName>
        <ecNumber evidence="2">4.2.1.1</ecNumber>
    </recommendedName>
</protein>
<dbReference type="InterPro" id="IPR041891">
    <property type="entry name" value="Alpha_CA_prokaryot-like"/>
</dbReference>
<evidence type="ECO:0000256" key="2">
    <source>
        <dbReference type="ARBA" id="ARBA00012925"/>
    </source>
</evidence>
<dbReference type="InterPro" id="IPR001148">
    <property type="entry name" value="CA_dom"/>
</dbReference>
<name>A0A968GCF8_9SPIO</name>
<feature type="domain" description="Alpha-carbonic anhydrase" evidence="7">
    <location>
        <begin position="1"/>
        <end position="219"/>
    </location>
</feature>
<dbReference type="SMART" id="SM01057">
    <property type="entry name" value="Carb_anhydrase"/>
    <property type="match status" value="1"/>
</dbReference>
<reference evidence="8" key="1">
    <citation type="submission" date="2020-03" db="EMBL/GenBank/DDBJ databases">
        <title>Spirochaetal bacteria isolated from arthropods constitute a novel genus Entomospira genus novum within the order Spirochaetales.</title>
        <authorList>
            <person name="Grana-Miraglia L."/>
            <person name="Sikutova S."/>
            <person name="Fingerle V."/>
            <person name="Sing A."/>
            <person name="Castillo-Ramirez S."/>
            <person name="Margos G."/>
            <person name="Rudolf I."/>
        </authorList>
    </citation>
    <scope>NUCLEOTIDE SEQUENCE</scope>
    <source>
        <strain evidence="8">BR208</strain>
    </source>
</reference>
<dbReference type="InterPro" id="IPR023561">
    <property type="entry name" value="Carbonic_anhydrase_a-class"/>
</dbReference>
<evidence type="ECO:0000256" key="4">
    <source>
        <dbReference type="ARBA" id="ARBA00022833"/>
    </source>
</evidence>
<sequence>MTITKLYATQNSWSMVCGHHQSPIHIQSSKSLPMDDDGTIIRHDLITITNILRDENTLFIEAKSFTQINGRGFHLTQFHFHSPAEHLVDNHLAPMELHFVHQSQSGRFAVFSIFMEVGAHNTAFQQLLDIINSDLSALPIMDFHAQKLFPKDISYYHYLGSLTTPPLTENVEWYVFQNPIFIDKIQLNQFRAMYHHTARETQPRHNRPILFYQHRKENY</sequence>
<evidence type="ECO:0000256" key="6">
    <source>
        <dbReference type="ARBA" id="ARBA00048348"/>
    </source>
</evidence>
<dbReference type="PROSITE" id="PS51144">
    <property type="entry name" value="ALPHA_CA_2"/>
    <property type="match status" value="1"/>
</dbReference>
<comment type="catalytic activity">
    <reaction evidence="6">
        <text>hydrogencarbonate + H(+) = CO2 + H2O</text>
        <dbReference type="Rhea" id="RHEA:10748"/>
        <dbReference type="ChEBI" id="CHEBI:15377"/>
        <dbReference type="ChEBI" id="CHEBI:15378"/>
        <dbReference type="ChEBI" id="CHEBI:16526"/>
        <dbReference type="ChEBI" id="CHEBI:17544"/>
        <dbReference type="EC" id="4.2.1.1"/>
    </reaction>
</comment>
<dbReference type="Pfam" id="PF00194">
    <property type="entry name" value="Carb_anhydrase"/>
    <property type="match status" value="1"/>
</dbReference>
<keyword evidence="5" id="KW-0456">Lyase</keyword>
<dbReference type="SUPFAM" id="SSF51069">
    <property type="entry name" value="Carbonic anhydrase"/>
    <property type="match status" value="1"/>
</dbReference>
<dbReference type="CDD" id="cd03124">
    <property type="entry name" value="alpha_CA_prokaryotic_like"/>
    <property type="match status" value="1"/>
</dbReference>
<dbReference type="AlphaFoldDB" id="A0A968GCF8"/>
<dbReference type="PANTHER" id="PTHR18952">
    <property type="entry name" value="CARBONIC ANHYDRASE"/>
    <property type="match status" value="1"/>
</dbReference>
<dbReference type="EMBL" id="JAATLK010000001">
    <property type="protein sequence ID" value="NIZ46527.1"/>
    <property type="molecule type" value="Genomic_DNA"/>
</dbReference>
<dbReference type="Gene3D" id="3.10.200.10">
    <property type="entry name" value="Alpha carbonic anhydrase"/>
    <property type="match status" value="1"/>
</dbReference>
<comment type="similarity">
    <text evidence="1">Belongs to the alpha-carbonic anhydrase family.</text>
</comment>
<dbReference type="InterPro" id="IPR036398">
    <property type="entry name" value="CA_dom_sf"/>
</dbReference>
<gene>
    <name evidence="8" type="ORF">HCT46_01110</name>
</gene>
<accession>A0A968GCF8</accession>
<evidence type="ECO:0000256" key="3">
    <source>
        <dbReference type="ARBA" id="ARBA00022723"/>
    </source>
</evidence>
<comment type="caution">
    <text evidence="8">The sequence shown here is derived from an EMBL/GenBank/DDBJ whole genome shotgun (WGS) entry which is preliminary data.</text>
</comment>
<dbReference type="EC" id="4.2.1.1" evidence="2"/>
<keyword evidence="3" id="KW-0479">Metal-binding</keyword>
<dbReference type="RefSeq" id="WP_167702982.1">
    <property type="nucleotide sequence ID" value="NZ_CP118168.1"/>
</dbReference>
<evidence type="ECO:0000313" key="8">
    <source>
        <dbReference type="EMBL" id="NIZ46527.1"/>
    </source>
</evidence>
<dbReference type="Proteomes" id="UP000752013">
    <property type="component" value="Unassembled WGS sequence"/>
</dbReference>
<evidence type="ECO:0000256" key="5">
    <source>
        <dbReference type="ARBA" id="ARBA00023239"/>
    </source>
</evidence>
<evidence type="ECO:0000313" key="9">
    <source>
        <dbReference type="Proteomes" id="UP000752013"/>
    </source>
</evidence>
<dbReference type="GO" id="GO:0008270">
    <property type="term" value="F:zinc ion binding"/>
    <property type="evidence" value="ECO:0007669"/>
    <property type="project" value="InterPro"/>
</dbReference>
<organism evidence="8 9">
    <name type="scientific">Entomospira nematocerorum</name>
    <dbReference type="NCBI Taxonomy" id="2719987"/>
    <lineage>
        <taxon>Bacteria</taxon>
        <taxon>Pseudomonadati</taxon>
        <taxon>Spirochaetota</taxon>
        <taxon>Spirochaetia</taxon>
        <taxon>Spirochaetales</taxon>
        <taxon>Spirochaetaceae</taxon>
        <taxon>Entomospira</taxon>
    </lineage>
</organism>
<evidence type="ECO:0000259" key="7">
    <source>
        <dbReference type="PROSITE" id="PS51144"/>
    </source>
</evidence>
<keyword evidence="4" id="KW-0862">Zinc</keyword>
<proteinExistence type="inferred from homology"/>
<dbReference type="PANTHER" id="PTHR18952:SF265">
    <property type="entry name" value="CARBONIC ANHYDRASE"/>
    <property type="match status" value="1"/>
</dbReference>
<evidence type="ECO:0000256" key="1">
    <source>
        <dbReference type="ARBA" id="ARBA00010718"/>
    </source>
</evidence>
<dbReference type="GO" id="GO:0004089">
    <property type="term" value="F:carbonate dehydratase activity"/>
    <property type="evidence" value="ECO:0007669"/>
    <property type="project" value="UniProtKB-EC"/>
</dbReference>
<keyword evidence="9" id="KW-1185">Reference proteome</keyword>